<comment type="subcellular location">
    <subcellularLocation>
        <location evidence="1">Membrane</location>
        <topology evidence="1">Multi-pass membrane protein</topology>
    </subcellularLocation>
</comment>
<dbReference type="Gene3D" id="1.20.1250.20">
    <property type="entry name" value="MFS general substrate transporter like domains"/>
    <property type="match status" value="2"/>
</dbReference>
<evidence type="ECO:0000313" key="9">
    <source>
        <dbReference type="EMBL" id="EGG08916.1"/>
    </source>
</evidence>
<evidence type="ECO:0000256" key="7">
    <source>
        <dbReference type="SAM" id="Phobius"/>
    </source>
</evidence>
<dbReference type="Proteomes" id="UP000001072">
    <property type="component" value="Unassembled WGS sequence"/>
</dbReference>
<feature type="domain" description="Major facilitator superfamily (MFS) profile" evidence="8">
    <location>
        <begin position="1"/>
        <end position="529"/>
    </location>
</feature>
<feature type="transmembrane region" description="Helical" evidence="7">
    <location>
        <begin position="385"/>
        <end position="404"/>
    </location>
</feature>
<dbReference type="HOGENOM" id="CLU_000960_27_0_1"/>
<dbReference type="InterPro" id="IPR036259">
    <property type="entry name" value="MFS_trans_sf"/>
</dbReference>
<evidence type="ECO:0000256" key="1">
    <source>
        <dbReference type="ARBA" id="ARBA00004141"/>
    </source>
</evidence>
<dbReference type="FunCoup" id="F4RFJ9">
    <property type="interactions" value="17"/>
</dbReference>
<feature type="transmembrane region" description="Helical" evidence="7">
    <location>
        <begin position="410"/>
        <end position="432"/>
    </location>
</feature>
<dbReference type="PANTHER" id="PTHR42718:SF9">
    <property type="entry name" value="MAJOR FACILITATOR SUPERFAMILY MULTIDRUG TRANSPORTER MFSC"/>
    <property type="match status" value="1"/>
</dbReference>
<feature type="compositionally biased region" description="Basic and acidic residues" evidence="6">
    <location>
        <begin position="546"/>
        <end position="556"/>
    </location>
</feature>
<name>F4RFJ9_MELLP</name>
<dbReference type="GO" id="GO:0022857">
    <property type="term" value="F:transmembrane transporter activity"/>
    <property type="evidence" value="ECO:0007669"/>
    <property type="project" value="InterPro"/>
</dbReference>
<dbReference type="OrthoDB" id="2501115at2759"/>
<keyword evidence="2" id="KW-0813">Transport</keyword>
<protein>
    <recommendedName>
        <fullName evidence="8">Major facilitator superfamily (MFS) profile domain-containing protein</fullName>
    </recommendedName>
</protein>
<dbReference type="EMBL" id="GL883099">
    <property type="protein sequence ID" value="EGG08916.1"/>
    <property type="molecule type" value="Genomic_DNA"/>
</dbReference>
<feature type="transmembrane region" description="Helical" evidence="7">
    <location>
        <begin position="71"/>
        <end position="97"/>
    </location>
</feature>
<dbReference type="KEGG" id="mlr:MELLADRAFT_84380"/>
<dbReference type="InParanoid" id="F4RFJ9"/>
<sequence>MTVVNSTSRSSVAISPNATCVDITCSSSHVAHKDHESLASPKAVPQLSICRSIAILAVCISAFIVNNSSQLAINVILPVIQRELGGFALGYGSFLLLSGRLADIYGHKLFLQIGLFIFAISSLASALARTSIQLSIFRAAMGLGSAVSAPALLGVLGRSFEVGSQIRIIAYAAFSAGAPLGSAMGLLVGGFIVERTALHWRSISPKTNISMWQFFYFCLAFSTLVMILVTFIIPADDVQQKSSTVDWIGAGLIIPGLAMLIVSLATASDSGWASGEVLGPFFGSLIFLIGFVAWESYLERHETRWGDPLMKLSMFRRECFGVLQCIAALLWFGFVDANYFLNIFFEEYLELDLTETVVRFIPMLVVGVLLNVIVGFLIKKWPAQILVMIGCAGTMISCLLMAIADPESSYWGYSFPAIALSVVGADFVFAVGTMYGAKIASKDEQGVAGGIFQTFSQIGRAIGLSISTIVQVEVTKSEGRIYGVEVGSELHDAPRHIFLYGIRAGLWTCFASVALATLLAATCLNKMGYVGKEQGTSTLKPQQETSRNKEDGSELA</sequence>
<keyword evidence="3 7" id="KW-0812">Transmembrane</keyword>
<keyword evidence="10" id="KW-1185">Reference proteome</keyword>
<dbReference type="GeneID" id="18933463"/>
<gene>
    <name evidence="9" type="ORF">MELLADRAFT_84380</name>
</gene>
<feature type="transmembrane region" description="Helical" evidence="7">
    <location>
        <begin position="109"/>
        <end position="128"/>
    </location>
</feature>
<dbReference type="eggNOG" id="KOG0254">
    <property type="taxonomic scope" value="Eukaryota"/>
</dbReference>
<feature type="transmembrane region" description="Helical" evidence="7">
    <location>
        <begin position="360"/>
        <end position="378"/>
    </location>
</feature>
<dbReference type="SUPFAM" id="SSF103473">
    <property type="entry name" value="MFS general substrate transporter"/>
    <property type="match status" value="1"/>
</dbReference>
<feature type="transmembrane region" description="Helical" evidence="7">
    <location>
        <begin position="497"/>
        <end position="521"/>
    </location>
</feature>
<dbReference type="RefSeq" id="XP_007407890.1">
    <property type="nucleotide sequence ID" value="XM_007407828.1"/>
</dbReference>
<proteinExistence type="predicted"/>
<evidence type="ECO:0000256" key="4">
    <source>
        <dbReference type="ARBA" id="ARBA00022989"/>
    </source>
</evidence>
<feature type="transmembrane region" description="Helical" evidence="7">
    <location>
        <begin position="245"/>
        <end position="265"/>
    </location>
</feature>
<dbReference type="PROSITE" id="PS50850">
    <property type="entry name" value="MFS"/>
    <property type="match status" value="1"/>
</dbReference>
<evidence type="ECO:0000259" key="8">
    <source>
        <dbReference type="PROSITE" id="PS50850"/>
    </source>
</evidence>
<feature type="transmembrane region" description="Helical" evidence="7">
    <location>
        <begin position="43"/>
        <end position="65"/>
    </location>
</feature>
<dbReference type="STRING" id="747676.F4RFJ9"/>
<evidence type="ECO:0000256" key="2">
    <source>
        <dbReference type="ARBA" id="ARBA00022448"/>
    </source>
</evidence>
<dbReference type="PANTHER" id="PTHR42718">
    <property type="entry name" value="MAJOR FACILITATOR SUPERFAMILY MULTIDRUG TRANSPORTER MFSC"/>
    <property type="match status" value="1"/>
</dbReference>
<feature type="compositionally biased region" description="Polar residues" evidence="6">
    <location>
        <begin position="535"/>
        <end position="545"/>
    </location>
</feature>
<feature type="region of interest" description="Disordered" evidence="6">
    <location>
        <begin position="535"/>
        <end position="556"/>
    </location>
</feature>
<keyword evidence="5 7" id="KW-0472">Membrane</keyword>
<dbReference type="VEuPathDB" id="FungiDB:MELLADRAFT_84380"/>
<dbReference type="Pfam" id="PF07690">
    <property type="entry name" value="MFS_1"/>
    <property type="match status" value="1"/>
</dbReference>
<feature type="transmembrane region" description="Helical" evidence="7">
    <location>
        <begin position="168"/>
        <end position="193"/>
    </location>
</feature>
<dbReference type="AlphaFoldDB" id="F4RFJ9"/>
<evidence type="ECO:0000256" key="5">
    <source>
        <dbReference type="ARBA" id="ARBA00023136"/>
    </source>
</evidence>
<accession>F4RFJ9</accession>
<feature type="transmembrane region" description="Helical" evidence="7">
    <location>
        <begin position="319"/>
        <end position="340"/>
    </location>
</feature>
<evidence type="ECO:0000313" key="10">
    <source>
        <dbReference type="Proteomes" id="UP000001072"/>
    </source>
</evidence>
<organism evidence="10">
    <name type="scientific">Melampsora larici-populina (strain 98AG31 / pathotype 3-4-7)</name>
    <name type="common">Poplar leaf rust fungus</name>
    <dbReference type="NCBI Taxonomy" id="747676"/>
    <lineage>
        <taxon>Eukaryota</taxon>
        <taxon>Fungi</taxon>
        <taxon>Dikarya</taxon>
        <taxon>Basidiomycota</taxon>
        <taxon>Pucciniomycotina</taxon>
        <taxon>Pucciniomycetes</taxon>
        <taxon>Pucciniales</taxon>
        <taxon>Melampsoraceae</taxon>
        <taxon>Melampsora</taxon>
    </lineage>
</organism>
<feature type="transmembrane region" description="Helical" evidence="7">
    <location>
        <begin position="277"/>
        <end position="298"/>
    </location>
</feature>
<evidence type="ECO:0000256" key="3">
    <source>
        <dbReference type="ARBA" id="ARBA00022692"/>
    </source>
</evidence>
<feature type="transmembrane region" description="Helical" evidence="7">
    <location>
        <begin position="134"/>
        <end position="156"/>
    </location>
</feature>
<reference evidence="10" key="1">
    <citation type="journal article" date="2011" name="Proc. Natl. Acad. Sci. U.S.A.">
        <title>Obligate biotrophy features unraveled by the genomic analysis of rust fungi.</title>
        <authorList>
            <person name="Duplessis S."/>
            <person name="Cuomo C.A."/>
            <person name="Lin Y.-C."/>
            <person name="Aerts A."/>
            <person name="Tisserant E."/>
            <person name="Veneault-Fourrey C."/>
            <person name="Joly D.L."/>
            <person name="Hacquard S."/>
            <person name="Amselem J."/>
            <person name="Cantarel B.L."/>
            <person name="Chiu R."/>
            <person name="Coutinho P.M."/>
            <person name="Feau N."/>
            <person name="Field M."/>
            <person name="Frey P."/>
            <person name="Gelhaye E."/>
            <person name="Goldberg J."/>
            <person name="Grabherr M.G."/>
            <person name="Kodira C.D."/>
            <person name="Kohler A."/>
            <person name="Kuees U."/>
            <person name="Lindquist E.A."/>
            <person name="Lucas S.M."/>
            <person name="Mago R."/>
            <person name="Mauceli E."/>
            <person name="Morin E."/>
            <person name="Murat C."/>
            <person name="Pangilinan J.L."/>
            <person name="Park R."/>
            <person name="Pearson M."/>
            <person name="Quesneville H."/>
            <person name="Rouhier N."/>
            <person name="Sakthikumar S."/>
            <person name="Salamov A.A."/>
            <person name="Schmutz J."/>
            <person name="Selles B."/>
            <person name="Shapiro H."/>
            <person name="Tanguay P."/>
            <person name="Tuskan G.A."/>
            <person name="Henrissat B."/>
            <person name="Van de Peer Y."/>
            <person name="Rouze P."/>
            <person name="Ellis J.G."/>
            <person name="Dodds P.N."/>
            <person name="Schein J.E."/>
            <person name="Zhong S."/>
            <person name="Hamelin R.C."/>
            <person name="Grigoriev I.V."/>
            <person name="Szabo L.J."/>
            <person name="Martin F."/>
        </authorList>
    </citation>
    <scope>NUCLEOTIDE SEQUENCE [LARGE SCALE GENOMIC DNA]</scope>
    <source>
        <strain evidence="10">98AG31 / pathotype 3-4-7</strain>
    </source>
</reference>
<keyword evidence="4 7" id="KW-1133">Transmembrane helix</keyword>
<dbReference type="GO" id="GO:0016020">
    <property type="term" value="C:membrane"/>
    <property type="evidence" value="ECO:0007669"/>
    <property type="project" value="UniProtKB-SubCell"/>
</dbReference>
<feature type="transmembrane region" description="Helical" evidence="7">
    <location>
        <begin position="213"/>
        <end position="233"/>
    </location>
</feature>
<evidence type="ECO:0000256" key="6">
    <source>
        <dbReference type="SAM" id="MobiDB-lite"/>
    </source>
</evidence>
<dbReference type="InterPro" id="IPR011701">
    <property type="entry name" value="MFS"/>
</dbReference>
<dbReference type="InterPro" id="IPR020846">
    <property type="entry name" value="MFS_dom"/>
</dbReference>